<feature type="transmembrane region" description="Helical" evidence="1">
    <location>
        <begin position="383"/>
        <end position="408"/>
    </location>
</feature>
<dbReference type="SUPFAM" id="SSF82866">
    <property type="entry name" value="Multidrug efflux transporter AcrB transmembrane domain"/>
    <property type="match status" value="2"/>
</dbReference>
<keyword evidence="1" id="KW-0472">Membrane</keyword>
<feature type="transmembrane region" description="Helical" evidence="1">
    <location>
        <begin position="456"/>
        <end position="483"/>
    </location>
</feature>
<feature type="transmembrane region" description="Helical" evidence="1">
    <location>
        <begin position="12"/>
        <end position="30"/>
    </location>
</feature>
<dbReference type="Gene3D" id="1.20.1640.10">
    <property type="entry name" value="Multidrug efflux transporter AcrB transmembrane domain"/>
    <property type="match status" value="2"/>
</dbReference>
<dbReference type="InterPro" id="IPR001036">
    <property type="entry name" value="Acrflvin-R"/>
</dbReference>
<feature type="transmembrane region" description="Helical" evidence="1">
    <location>
        <begin position="970"/>
        <end position="987"/>
    </location>
</feature>
<dbReference type="SUPFAM" id="SSF82714">
    <property type="entry name" value="Multidrug efflux transporter AcrB TolC docking domain, DN and DC subdomains"/>
    <property type="match status" value="2"/>
</dbReference>
<dbReference type="SUPFAM" id="SSF82693">
    <property type="entry name" value="Multidrug efflux transporter AcrB pore domain, PN1, PN2, PC1 and PC2 subdomains"/>
    <property type="match status" value="3"/>
</dbReference>
<dbReference type="GO" id="GO:0005886">
    <property type="term" value="C:plasma membrane"/>
    <property type="evidence" value="ECO:0007669"/>
    <property type="project" value="TreeGrafter"/>
</dbReference>
<dbReference type="AlphaFoldDB" id="A0A7V4U0B9"/>
<protein>
    <submittedName>
        <fullName evidence="2">Efflux RND transporter permease subunit</fullName>
    </submittedName>
</protein>
<feature type="transmembrane region" description="Helical" evidence="1">
    <location>
        <begin position="429"/>
        <end position="450"/>
    </location>
</feature>
<dbReference type="InterPro" id="IPR027463">
    <property type="entry name" value="AcrB_DN_DC_subdom"/>
</dbReference>
<dbReference type="Pfam" id="PF00873">
    <property type="entry name" value="ACR_tran"/>
    <property type="match status" value="1"/>
</dbReference>
<dbReference type="PANTHER" id="PTHR32063:SF0">
    <property type="entry name" value="SWARMING MOTILITY PROTEIN SWRC"/>
    <property type="match status" value="1"/>
</dbReference>
<feature type="transmembrane region" description="Helical" evidence="1">
    <location>
        <begin position="920"/>
        <end position="943"/>
    </location>
</feature>
<dbReference type="Gene3D" id="3.30.70.1440">
    <property type="entry name" value="Multidrug efflux transporter AcrB pore domain"/>
    <property type="match status" value="1"/>
</dbReference>
<keyword evidence="1" id="KW-1133">Transmembrane helix</keyword>
<organism evidence="2">
    <name type="scientific">Caldithrix abyssi</name>
    <dbReference type="NCBI Taxonomy" id="187145"/>
    <lineage>
        <taxon>Bacteria</taxon>
        <taxon>Pseudomonadati</taxon>
        <taxon>Calditrichota</taxon>
        <taxon>Calditrichia</taxon>
        <taxon>Calditrichales</taxon>
        <taxon>Calditrichaceae</taxon>
        <taxon>Caldithrix</taxon>
    </lineage>
</organism>
<evidence type="ECO:0000256" key="1">
    <source>
        <dbReference type="SAM" id="Phobius"/>
    </source>
</evidence>
<dbReference type="EMBL" id="DRQG01000036">
    <property type="protein sequence ID" value="HGY54957.1"/>
    <property type="molecule type" value="Genomic_DNA"/>
</dbReference>
<feature type="transmembrane region" description="Helical" evidence="1">
    <location>
        <begin position="358"/>
        <end position="377"/>
    </location>
</feature>
<evidence type="ECO:0000313" key="2">
    <source>
        <dbReference type="EMBL" id="HGY54957.1"/>
    </source>
</evidence>
<dbReference type="GO" id="GO:0042910">
    <property type="term" value="F:xenobiotic transmembrane transporter activity"/>
    <property type="evidence" value="ECO:0007669"/>
    <property type="project" value="TreeGrafter"/>
</dbReference>
<dbReference type="PANTHER" id="PTHR32063">
    <property type="match status" value="1"/>
</dbReference>
<proteinExistence type="predicted"/>
<keyword evidence="1" id="KW-0812">Transmembrane</keyword>
<dbReference type="Gene3D" id="3.30.2090.10">
    <property type="entry name" value="Multidrug efflux transporter AcrB TolC docking domain, DN and DC subdomains"/>
    <property type="match status" value="2"/>
</dbReference>
<gene>
    <name evidence="2" type="ORF">ENK44_04605</name>
</gene>
<feature type="transmembrane region" description="Helical" evidence="1">
    <location>
        <begin position="332"/>
        <end position="351"/>
    </location>
</feature>
<name>A0A7V4U0B9_CALAY</name>
<reference evidence="2" key="1">
    <citation type="journal article" date="2020" name="mSystems">
        <title>Genome- and Community-Level Interaction Insights into Carbon Utilization and Element Cycling Functions of Hydrothermarchaeota in Hydrothermal Sediment.</title>
        <authorList>
            <person name="Zhou Z."/>
            <person name="Liu Y."/>
            <person name="Xu W."/>
            <person name="Pan J."/>
            <person name="Luo Z.H."/>
            <person name="Li M."/>
        </authorList>
    </citation>
    <scope>NUCLEOTIDE SEQUENCE [LARGE SCALE GENOMIC DNA]</scope>
    <source>
        <strain evidence="2">HyVt-577</strain>
    </source>
</reference>
<sequence length="1033" mass="113763">MNLPKLFVDRPVTTIMVFLGILAIGIVSVSKLPIDLFPEIENPVISVLTQYPGASAKDVETNVTKKIESWLSTVNELDKITSTSIDNMSIVQCQFKWGANLDEAANDIRNLLEMSKREMPADAEPPFIFKFGSNMFPILVYGITAEESYEGLNKLIEKKIADPLKRLPGVGAVLPMGAPIRQILVKIDPAKLEAYNLSIERLAGSLAAENLTLPVGNLRMGRLDYNLRVPGEFHDPAQIGKVIVAQYRGRPVYLADVATVVDTLKERSINIRLLGGKGTSLIVQKQSGANTVNVARSVKKRLTQLEQRLPADVKIHLVLDSSKFIVNSIKNLSEAVILGGIFVVLVILIFLRQWRATLIIAFTIPFSLVVALIYLYITGDTINIITLSSLSIAVGMVVDDAIVILENITRHIEQGARPREAAIFGSNEVGLAVAASTFAIVAVFFPLSFLTGIAGVFFHILGILVTVTIITSLFASLSLVPMLSARLYKRRSHLNMNNTAKSRFYTASERLFVRLEEAYQHLLRWSLQHRKTVIVVALLLFISSMLLFKFIGTEFLPQSDDGTMQINVELQPGTRLERTVDYVKQIEKLIKDKVPELRYYSVQAGVNDEGFSSILFGQKEGPNIFLVRALLSDHKYRTRSVFEIADTLRRYIKKIPGITSFSISAAGAGSFVTGATGKQLAVDIIGYDLETTSALAGQIADKLKTIPGAVDVALDRGKDRPEIEIVPDRDKLAAVGLNTAMVASAVRNHMYGKVATKFRQEGNEFDVFIRLDASFRRSLQNVENISIQTITGRLVKLKDIAVIREVMYPPEIKRKNQERVVTVGANVSGRALGDVTADLKAYINSLEIPPGVDIEYSGQVEQQSDAFADLSLFLILSIFLVYMIMASQFESLLHPFVIMFSVPFALVGVAWGLYLTGMPLSSIAFLATIMLIGIVVKNAIVLVDYTNILRARGYELFEAIVVSGGNRLRPVLMTAITTILGMLPLAISSGEGAETWQPLGVTVIFGLLVSTVVTLVLIPVIYSLFETRLKREK</sequence>
<accession>A0A7V4U0B9</accession>
<feature type="transmembrane region" description="Helical" evidence="1">
    <location>
        <begin position="892"/>
        <end position="914"/>
    </location>
</feature>
<feature type="transmembrane region" description="Helical" evidence="1">
    <location>
        <begin position="532"/>
        <end position="551"/>
    </location>
</feature>
<dbReference type="Gene3D" id="3.30.70.1320">
    <property type="entry name" value="Multidrug efflux transporter AcrB pore domain like"/>
    <property type="match status" value="1"/>
</dbReference>
<comment type="caution">
    <text evidence="2">The sequence shown here is derived from an EMBL/GenBank/DDBJ whole genome shotgun (WGS) entry which is preliminary data.</text>
</comment>
<feature type="transmembrane region" description="Helical" evidence="1">
    <location>
        <begin position="866"/>
        <end position="885"/>
    </location>
</feature>
<dbReference type="PRINTS" id="PR00702">
    <property type="entry name" value="ACRIFLAVINRP"/>
</dbReference>
<feature type="transmembrane region" description="Helical" evidence="1">
    <location>
        <begin position="999"/>
        <end position="1025"/>
    </location>
</feature>
<dbReference type="Proteomes" id="UP000885779">
    <property type="component" value="Unassembled WGS sequence"/>
</dbReference>
<dbReference type="Gene3D" id="3.30.70.1430">
    <property type="entry name" value="Multidrug efflux transporter AcrB pore domain"/>
    <property type="match status" value="2"/>
</dbReference>